<accession>A0AAV1TDM0</accession>
<sequence length="70" mass="7709">MPEASSVEVLQLVLASAEEIINLSEMTWDLFLSELKEGKIHEIVAPVPKENVVDCCSSSTMDESVLETDK</sequence>
<comment type="caution">
    <text evidence="1">The sequence shown here is derived from an EMBL/GenBank/DDBJ whole genome shotgun (WGS) entry which is preliminary data.</text>
</comment>
<proteinExistence type="predicted"/>
<name>A0AAV1TDM0_9STRA</name>
<organism evidence="1 2">
    <name type="scientific">Peronospora matthiolae</name>
    <dbReference type="NCBI Taxonomy" id="2874970"/>
    <lineage>
        <taxon>Eukaryota</taxon>
        <taxon>Sar</taxon>
        <taxon>Stramenopiles</taxon>
        <taxon>Oomycota</taxon>
        <taxon>Peronosporomycetes</taxon>
        <taxon>Peronosporales</taxon>
        <taxon>Peronosporaceae</taxon>
        <taxon>Peronospora</taxon>
    </lineage>
</organism>
<dbReference type="EMBL" id="CAKLBY020000047">
    <property type="protein sequence ID" value="CAK7918155.1"/>
    <property type="molecule type" value="Genomic_DNA"/>
</dbReference>
<dbReference type="AlphaFoldDB" id="A0AAV1TDM0"/>
<evidence type="ECO:0000313" key="2">
    <source>
        <dbReference type="Proteomes" id="UP001162060"/>
    </source>
</evidence>
<gene>
    <name evidence="1" type="ORF">PM001_LOCUS5736</name>
</gene>
<reference evidence="1" key="1">
    <citation type="submission" date="2024-01" db="EMBL/GenBank/DDBJ databases">
        <authorList>
            <person name="Webb A."/>
        </authorList>
    </citation>
    <scope>NUCLEOTIDE SEQUENCE</scope>
    <source>
        <strain evidence="1">Pm1</strain>
    </source>
</reference>
<protein>
    <submittedName>
        <fullName evidence="1">Uncharacterized protein</fullName>
    </submittedName>
</protein>
<evidence type="ECO:0000313" key="1">
    <source>
        <dbReference type="EMBL" id="CAK7918155.1"/>
    </source>
</evidence>
<dbReference type="Proteomes" id="UP001162060">
    <property type="component" value="Unassembled WGS sequence"/>
</dbReference>